<reference evidence="1" key="1">
    <citation type="journal article" date="2020" name="mSystems">
        <title>Genome- and Community-Level Interaction Insights into Carbon Utilization and Element Cycling Functions of Hydrothermarchaeota in Hydrothermal Sediment.</title>
        <authorList>
            <person name="Zhou Z."/>
            <person name="Liu Y."/>
            <person name="Xu W."/>
            <person name="Pan J."/>
            <person name="Luo Z.H."/>
            <person name="Li M."/>
        </authorList>
    </citation>
    <scope>NUCLEOTIDE SEQUENCE [LARGE SCALE GENOMIC DNA]</scope>
    <source>
        <strain evidence="1">SpSt-655</strain>
    </source>
</reference>
<protein>
    <submittedName>
        <fullName evidence="1">Uncharacterized protein</fullName>
    </submittedName>
</protein>
<name>A0A7V4FE56_UNCW3</name>
<proteinExistence type="predicted"/>
<comment type="caution">
    <text evidence="1">The sequence shown here is derived from an EMBL/GenBank/DDBJ whole genome shotgun (WGS) entry which is preliminary data.</text>
</comment>
<dbReference type="AlphaFoldDB" id="A0A7V4FE56"/>
<sequence>MILAIRPRDLETIAILEEVTYGPDREDSSIHISIPIILGCCQDKEAVISVTTDLINFSRRYQHSAAWFIPEQLIKELEAAEDMITSDNPAYGGILLSREIDNYHMQVRLIKQFGMYTVDVKWHNDRIGDEYSLQQYYAYLKLRPKIKNFEWERLDFNKNSFSVEINFPHWKEEIEKLKRELFLSSLDLDLNYEVPYYLFNKIKTIGQDKELLRRADYYYNERKKEMYVEIILWNYQIKKMTLAITNDKEKGKEELVIKEEKDFDSEVFDFLNSFINFLKEEINLIEERRKKYFAERPVYGQK</sequence>
<accession>A0A7V4FE56</accession>
<evidence type="ECO:0000313" key="1">
    <source>
        <dbReference type="EMBL" id="HGQ55234.1"/>
    </source>
</evidence>
<organism evidence="1">
    <name type="scientific">candidate division WOR-3 bacterium</name>
    <dbReference type="NCBI Taxonomy" id="2052148"/>
    <lineage>
        <taxon>Bacteria</taxon>
        <taxon>Bacteria division WOR-3</taxon>
    </lineage>
</organism>
<dbReference type="EMBL" id="DTBX01000078">
    <property type="protein sequence ID" value="HGQ55234.1"/>
    <property type="molecule type" value="Genomic_DNA"/>
</dbReference>
<gene>
    <name evidence="1" type="ORF">ENU28_02060</name>
</gene>